<evidence type="ECO:0000313" key="2">
    <source>
        <dbReference type="Proteomes" id="UP000276899"/>
    </source>
</evidence>
<dbReference type="EMBL" id="LR134363">
    <property type="protein sequence ID" value="VEG74394.1"/>
    <property type="molecule type" value="Genomic_DNA"/>
</dbReference>
<dbReference type="STRING" id="1278298.GCA_000428685_01393"/>
<keyword evidence="2" id="KW-1185">Reference proteome</keyword>
<organism evidence="1 2">
    <name type="scientific">Actinomyces slackii</name>
    <dbReference type="NCBI Taxonomy" id="52774"/>
    <lineage>
        <taxon>Bacteria</taxon>
        <taxon>Bacillati</taxon>
        <taxon>Actinomycetota</taxon>
        <taxon>Actinomycetes</taxon>
        <taxon>Actinomycetales</taxon>
        <taxon>Actinomycetaceae</taxon>
        <taxon>Actinomyces</taxon>
    </lineage>
</organism>
<dbReference type="KEGG" id="asla:NCTC11923_01028"/>
<dbReference type="RefSeq" id="WP_051281450.1">
    <property type="nucleotide sequence ID" value="NZ_CBCRWE010000141.1"/>
</dbReference>
<evidence type="ECO:0008006" key="3">
    <source>
        <dbReference type="Google" id="ProtNLM"/>
    </source>
</evidence>
<gene>
    <name evidence="1" type="ORF">NCTC11923_01028</name>
</gene>
<name>A0A448KBU3_9ACTO</name>
<reference evidence="1 2" key="1">
    <citation type="submission" date="2018-12" db="EMBL/GenBank/DDBJ databases">
        <authorList>
            <consortium name="Pathogen Informatics"/>
        </authorList>
    </citation>
    <scope>NUCLEOTIDE SEQUENCE [LARGE SCALE GENOMIC DNA]</scope>
    <source>
        <strain evidence="1 2">NCTC11923</strain>
    </source>
</reference>
<protein>
    <recommendedName>
        <fullName evidence="3">DUF559 domain-containing protein</fullName>
    </recommendedName>
</protein>
<accession>A0A448KBU3</accession>
<proteinExistence type="predicted"/>
<dbReference type="AlphaFoldDB" id="A0A448KBU3"/>
<sequence length="351" mass="39880">MDTTSPNSIPNYLRPRLYYADSCGSRNLWRTPGLQRVMRGVYIKLELDRQRWEQRFTVSLGRAMAALRTTPSARCLTHTSAALVHGLSMWTQEPDVYLALPSRPQRCTVLLPTFHFPATGEPVVVQRAGVYDARVRIHRRCLEVADEEIEVVSGVAVTTILRTAFDAACDEPPANALSIADAALRRYCQPDLWHPEACQDRLAQARAYWDALLERHRGRRGLPRARAVLAVASPWAMLPGESVLRWLVLSLGLPAPSLQRLVVTRRGEYFIDLCWPEFGIALEFDGRLKYRTEDDVFAEKLRQDAIHDLGWDFLRVTWQDLQDMAALADRLLRLFPASVVAGLRPPRDLAW</sequence>
<evidence type="ECO:0000313" key="1">
    <source>
        <dbReference type="EMBL" id="VEG74394.1"/>
    </source>
</evidence>
<dbReference type="Proteomes" id="UP000276899">
    <property type="component" value="Chromosome"/>
</dbReference>